<feature type="transmembrane region" description="Helical" evidence="9">
    <location>
        <begin position="392"/>
        <end position="411"/>
    </location>
</feature>
<evidence type="ECO:0000256" key="9">
    <source>
        <dbReference type="SAM" id="Phobius"/>
    </source>
</evidence>
<evidence type="ECO:0000256" key="8">
    <source>
        <dbReference type="SAM" id="MobiDB-lite"/>
    </source>
</evidence>
<keyword evidence="6" id="KW-0325">Glycoprotein</keyword>
<dbReference type="PANTHER" id="PTHR10877">
    <property type="entry name" value="POLYCYSTIN FAMILY MEMBER"/>
    <property type="match status" value="1"/>
</dbReference>
<feature type="region of interest" description="Disordered" evidence="8">
    <location>
        <begin position="752"/>
        <end position="780"/>
    </location>
</feature>
<dbReference type="OrthoDB" id="444119at2759"/>
<protein>
    <submittedName>
        <fullName evidence="12">Uncharacterized protein</fullName>
    </submittedName>
</protein>
<dbReference type="GO" id="GO:0005509">
    <property type="term" value="F:calcium ion binding"/>
    <property type="evidence" value="ECO:0007669"/>
    <property type="project" value="InterPro"/>
</dbReference>
<dbReference type="GeneID" id="19949034"/>
<feature type="transmembrane region" description="Helical" evidence="9">
    <location>
        <begin position="95"/>
        <end position="113"/>
    </location>
</feature>
<dbReference type="EMBL" id="JH767156">
    <property type="protein sequence ID" value="EQC34098.1"/>
    <property type="molecule type" value="Genomic_DNA"/>
</dbReference>
<proteinExistence type="inferred from homology"/>
<dbReference type="GO" id="GO:0016020">
    <property type="term" value="C:membrane"/>
    <property type="evidence" value="ECO:0007669"/>
    <property type="project" value="UniProtKB-SubCell"/>
</dbReference>
<keyword evidence="4 9" id="KW-1133">Transmembrane helix</keyword>
<evidence type="ECO:0000259" key="10">
    <source>
        <dbReference type="Pfam" id="PF08016"/>
    </source>
</evidence>
<dbReference type="GO" id="GO:0050982">
    <property type="term" value="P:detection of mechanical stimulus"/>
    <property type="evidence" value="ECO:0007669"/>
    <property type="project" value="TreeGrafter"/>
</dbReference>
<feature type="disulfide bond" evidence="7">
    <location>
        <begin position="202"/>
        <end position="219"/>
    </location>
</feature>
<evidence type="ECO:0000256" key="5">
    <source>
        <dbReference type="ARBA" id="ARBA00023136"/>
    </source>
</evidence>
<dbReference type="PRINTS" id="PR01433">
    <property type="entry name" value="POLYCYSTIN2"/>
</dbReference>
<feature type="transmembrane region" description="Helical" evidence="9">
    <location>
        <begin position="482"/>
        <end position="504"/>
    </location>
</feature>
<organism evidence="12 13">
    <name type="scientific">Saprolegnia diclina (strain VS20)</name>
    <dbReference type="NCBI Taxonomy" id="1156394"/>
    <lineage>
        <taxon>Eukaryota</taxon>
        <taxon>Sar</taxon>
        <taxon>Stramenopiles</taxon>
        <taxon>Oomycota</taxon>
        <taxon>Saprolegniomycetes</taxon>
        <taxon>Saprolegniales</taxon>
        <taxon>Saprolegniaceae</taxon>
        <taxon>Saprolegnia</taxon>
    </lineage>
</organism>
<keyword evidence="13" id="KW-1185">Reference proteome</keyword>
<reference evidence="12 13" key="1">
    <citation type="submission" date="2012-04" db="EMBL/GenBank/DDBJ databases">
        <title>The Genome Sequence of Saprolegnia declina VS20.</title>
        <authorList>
            <consortium name="The Broad Institute Genome Sequencing Platform"/>
            <person name="Russ C."/>
            <person name="Nusbaum C."/>
            <person name="Tyler B."/>
            <person name="van West P."/>
            <person name="Dieguez-Uribeondo J."/>
            <person name="de Bruijn I."/>
            <person name="Tripathy S."/>
            <person name="Jiang R."/>
            <person name="Young S.K."/>
            <person name="Zeng Q."/>
            <person name="Gargeya S."/>
            <person name="Fitzgerald M."/>
            <person name="Haas B."/>
            <person name="Abouelleil A."/>
            <person name="Alvarado L."/>
            <person name="Arachchi H.M."/>
            <person name="Berlin A."/>
            <person name="Chapman S.B."/>
            <person name="Goldberg J."/>
            <person name="Griggs A."/>
            <person name="Gujja S."/>
            <person name="Hansen M."/>
            <person name="Howarth C."/>
            <person name="Imamovic A."/>
            <person name="Larimer J."/>
            <person name="McCowen C."/>
            <person name="Montmayeur A."/>
            <person name="Murphy C."/>
            <person name="Neiman D."/>
            <person name="Pearson M."/>
            <person name="Priest M."/>
            <person name="Roberts A."/>
            <person name="Saif S."/>
            <person name="Shea T."/>
            <person name="Sisk P."/>
            <person name="Sykes S."/>
            <person name="Wortman J."/>
            <person name="Nusbaum C."/>
            <person name="Birren B."/>
        </authorList>
    </citation>
    <scope>NUCLEOTIDE SEQUENCE [LARGE SCALE GENOMIC DNA]</scope>
    <source>
        <strain evidence="12 13">VS20</strain>
    </source>
</reference>
<keyword evidence="3 9" id="KW-0812">Transmembrane</keyword>
<dbReference type="Proteomes" id="UP000030762">
    <property type="component" value="Unassembled WGS sequence"/>
</dbReference>
<dbReference type="InterPro" id="IPR046791">
    <property type="entry name" value="Polycystin_dom"/>
</dbReference>
<dbReference type="eggNOG" id="KOG3599">
    <property type="taxonomic scope" value="Eukaryota"/>
</dbReference>
<evidence type="ECO:0000256" key="4">
    <source>
        <dbReference type="ARBA" id="ARBA00022989"/>
    </source>
</evidence>
<keyword evidence="5 9" id="KW-0472">Membrane</keyword>
<evidence type="ECO:0000313" key="13">
    <source>
        <dbReference type="Proteomes" id="UP000030762"/>
    </source>
</evidence>
<feature type="transmembrane region" description="Helical" evidence="9">
    <location>
        <begin position="362"/>
        <end position="380"/>
    </location>
</feature>
<dbReference type="OMA" id="ARIKSKW"/>
<gene>
    <name evidence="12" type="ORF">SDRG_08307</name>
</gene>
<dbReference type="Pfam" id="PF08016">
    <property type="entry name" value="PKD_channel"/>
    <property type="match status" value="1"/>
</dbReference>
<dbReference type="GO" id="GO:0005262">
    <property type="term" value="F:calcium channel activity"/>
    <property type="evidence" value="ECO:0007669"/>
    <property type="project" value="TreeGrafter"/>
</dbReference>
<evidence type="ECO:0000256" key="6">
    <source>
        <dbReference type="ARBA" id="ARBA00023180"/>
    </source>
</evidence>
<feature type="transmembrane region" description="Helical" evidence="9">
    <location>
        <begin position="445"/>
        <end position="475"/>
    </location>
</feature>
<accession>T0RNX6</accession>
<dbReference type="Gene3D" id="1.10.287.70">
    <property type="match status" value="1"/>
</dbReference>
<feature type="transmembrane region" description="Helical" evidence="9">
    <location>
        <begin position="543"/>
        <end position="564"/>
    </location>
</feature>
<dbReference type="InParanoid" id="T0RNX6"/>
<evidence type="ECO:0000256" key="7">
    <source>
        <dbReference type="PIRSR" id="PIRSR603915-2"/>
    </source>
</evidence>
<evidence type="ECO:0000256" key="3">
    <source>
        <dbReference type="ARBA" id="ARBA00022692"/>
    </source>
</evidence>
<sequence length="780" mass="85098">MTSTARLRSNAAPTYKVHPGAATADDDDANERDDRLRHNKEFIEEETALAISAIVKWWRMRRLQARIKSKWSPEQLRELHETQRRKRVQARIRDILIYCVYLYIFCTATLLPYKDASPYYFARNLRGLFEDALFTVRGSATPMRFHEIRSTDHVHAWLQGPLLSGLYSNSNANLNTGAVLGGTGQLVGAASIGTLRVNRQDCTSVLPTGVTTDTSTYYCYGTTAAGLFSTDVESTSAFGSNNGSDFSYDHAVNVASCRTKFFSSIASEMSTASYPCPGFVQLLPQSSASIASLRVSNLQAYGYIDAATRAILVEINVANIMLRRLVVLRFLLEFPPSGGVLPSSSVQLAPYVNGSFDFETQWSIALLGLFYAYLIARLVYMGRREGWPAFRCLGPWVDAANILCYLVMWLLRMSMGLDIPSTLLQSDAFSSFAPYATFNQLSDGFAAATAFLSFLRLILLLDIIPHVALIVHIFVASVAEVAGFFLAFGLLVYAYAAAFVLVFGSAAADFRTVPTAYASLLRSLVGDIDYAALSAANPVAAPLFLAAFTLTAVFVILTILIAIMQDAYWKGKEKTEWDRVSLVFETVSYVWSASNSMIRLLANWFGVRAALDAKAKSHKPNAAAVVTAAPSTRLSMVQNMVLKPLLSTQETLTRVGSQLTKNQLIQSGVQSLKKGSSVMSSAKDHLVNQITSANLLSGMNPGGSSENHLTYAYGAANDEQIKALQGMIVQLAHQNTKIQHTLGQLQAQLADLRGDHPPSDGTSAVEPPLDSRLGPTTPSS</sequence>
<dbReference type="RefSeq" id="XP_008612410.1">
    <property type="nucleotide sequence ID" value="XM_008614188.1"/>
</dbReference>
<dbReference type="InterPro" id="IPR051223">
    <property type="entry name" value="Polycystin"/>
</dbReference>
<feature type="domain" description="Polycystin" evidence="11">
    <location>
        <begin position="145"/>
        <end position="347"/>
    </location>
</feature>
<comment type="similarity">
    <text evidence="2">Belongs to the polycystin family.</text>
</comment>
<dbReference type="VEuPathDB" id="FungiDB:SDRG_08307"/>
<dbReference type="Pfam" id="PF20519">
    <property type="entry name" value="Polycystin_dom"/>
    <property type="match status" value="1"/>
</dbReference>
<evidence type="ECO:0000256" key="2">
    <source>
        <dbReference type="ARBA" id="ARBA00007200"/>
    </source>
</evidence>
<dbReference type="STRING" id="1156394.T0RNX6"/>
<evidence type="ECO:0000256" key="1">
    <source>
        <dbReference type="ARBA" id="ARBA00004141"/>
    </source>
</evidence>
<evidence type="ECO:0000313" key="12">
    <source>
        <dbReference type="EMBL" id="EQC34098.1"/>
    </source>
</evidence>
<name>T0RNX6_SAPDV</name>
<comment type="subcellular location">
    <subcellularLocation>
        <location evidence="1">Membrane</location>
        <topology evidence="1">Multi-pass membrane protein</topology>
    </subcellularLocation>
</comment>
<dbReference type="InterPro" id="IPR013122">
    <property type="entry name" value="PKD1_2_channel"/>
</dbReference>
<dbReference type="InterPro" id="IPR003915">
    <property type="entry name" value="PKD_2"/>
</dbReference>
<feature type="domain" description="Polycystin cation channel PKD1/PKD2" evidence="10">
    <location>
        <begin position="406"/>
        <end position="568"/>
    </location>
</feature>
<evidence type="ECO:0000259" key="11">
    <source>
        <dbReference type="Pfam" id="PF20519"/>
    </source>
</evidence>
<dbReference type="PANTHER" id="PTHR10877:SF183">
    <property type="entry name" value="AT14535P-RELATED"/>
    <property type="match status" value="1"/>
</dbReference>
<dbReference type="AlphaFoldDB" id="T0RNX6"/>